<dbReference type="AlphaFoldDB" id="A0A0F8ZGN8"/>
<reference evidence="1" key="1">
    <citation type="journal article" date="2015" name="Nature">
        <title>Complex archaea that bridge the gap between prokaryotes and eukaryotes.</title>
        <authorList>
            <person name="Spang A."/>
            <person name="Saw J.H."/>
            <person name="Jorgensen S.L."/>
            <person name="Zaremba-Niedzwiedzka K."/>
            <person name="Martijn J."/>
            <person name="Lind A.E."/>
            <person name="van Eijk R."/>
            <person name="Schleper C."/>
            <person name="Guy L."/>
            <person name="Ettema T.J."/>
        </authorList>
    </citation>
    <scope>NUCLEOTIDE SEQUENCE</scope>
</reference>
<dbReference type="EMBL" id="LAZR01051430">
    <property type="protein sequence ID" value="KKK85175.1"/>
    <property type="molecule type" value="Genomic_DNA"/>
</dbReference>
<feature type="non-terminal residue" evidence="1">
    <location>
        <position position="1"/>
    </location>
</feature>
<organism evidence="1">
    <name type="scientific">marine sediment metagenome</name>
    <dbReference type="NCBI Taxonomy" id="412755"/>
    <lineage>
        <taxon>unclassified sequences</taxon>
        <taxon>metagenomes</taxon>
        <taxon>ecological metagenomes</taxon>
    </lineage>
</organism>
<sequence length="224" mass="24952">TLVYETLVGKIKPDPNTGYPTVKGQPTAYRRFIKLMSNWVDSESGEDYGPPEKWGPDCWLVIDPLTSLGDAAMMYTLGQANRLGQSRRKKDWGDAINRVEGVPMLLRSYPINCIMLAHLQRLTPPDSQDEGIKATAANLQLPKNFLMRYPATLGQKLPPRIAGYFNIVIQAQRVGSGRGATRVLKTVPDDDVDIKIPLPFGKIKDVEVGIDKLYDIITAIREVN</sequence>
<proteinExistence type="predicted"/>
<name>A0A0F8ZGN8_9ZZZZ</name>
<gene>
    <name evidence="1" type="ORF">LCGC14_2775920</name>
</gene>
<evidence type="ECO:0000313" key="1">
    <source>
        <dbReference type="EMBL" id="KKK85175.1"/>
    </source>
</evidence>
<protein>
    <submittedName>
        <fullName evidence="1">Uncharacterized protein</fullName>
    </submittedName>
</protein>
<accession>A0A0F8ZGN8</accession>
<comment type="caution">
    <text evidence="1">The sequence shown here is derived from an EMBL/GenBank/DDBJ whole genome shotgun (WGS) entry which is preliminary data.</text>
</comment>